<name>A0A834WF93_9FABA</name>
<protein>
    <submittedName>
        <fullName evidence="1">Uncharacterized protein</fullName>
    </submittedName>
</protein>
<accession>A0A834WF93</accession>
<sequence length="311" mass="35147">MVRGSASYDCKVVKEILNETQEIGVSRLEGMTLHESRWKFENSPQRRHKNELRVSLKAAIKARSRCLSNPKGMMPCSLDLKFRESRFLANRQVPLPGSLKFQGSRCPANPQVSILGCLELKFQGPLCPTNPQVSMLGSLNLKFLGSRCPANPKVTMPGSLDLKFQGSRCPTNPQEVLNHALISSLTTMSQVRRRSAQEYSDGKFRANNFEPTKEWCRPRPWVKRPRKHLRSEPIIGSKNRPKNRRLELTLMNAAMSLMNVTLFILKLLFRGFRALGCDLQGLRSRGRVSETKNRKHEGNLGFVTLGCDLGN</sequence>
<organism evidence="1 2">
    <name type="scientific">Senna tora</name>
    <dbReference type="NCBI Taxonomy" id="362788"/>
    <lineage>
        <taxon>Eukaryota</taxon>
        <taxon>Viridiplantae</taxon>
        <taxon>Streptophyta</taxon>
        <taxon>Embryophyta</taxon>
        <taxon>Tracheophyta</taxon>
        <taxon>Spermatophyta</taxon>
        <taxon>Magnoliopsida</taxon>
        <taxon>eudicotyledons</taxon>
        <taxon>Gunneridae</taxon>
        <taxon>Pentapetalae</taxon>
        <taxon>rosids</taxon>
        <taxon>fabids</taxon>
        <taxon>Fabales</taxon>
        <taxon>Fabaceae</taxon>
        <taxon>Caesalpinioideae</taxon>
        <taxon>Cassia clade</taxon>
        <taxon>Senna</taxon>
    </lineage>
</organism>
<gene>
    <name evidence="1" type="ORF">G2W53_028938</name>
</gene>
<dbReference type="EMBL" id="JAAIUW010000009">
    <property type="protein sequence ID" value="KAF7814969.1"/>
    <property type="molecule type" value="Genomic_DNA"/>
</dbReference>
<dbReference type="AlphaFoldDB" id="A0A834WF93"/>
<proteinExistence type="predicted"/>
<evidence type="ECO:0000313" key="1">
    <source>
        <dbReference type="EMBL" id="KAF7814969.1"/>
    </source>
</evidence>
<dbReference type="Proteomes" id="UP000634136">
    <property type="component" value="Unassembled WGS sequence"/>
</dbReference>
<evidence type="ECO:0000313" key="2">
    <source>
        <dbReference type="Proteomes" id="UP000634136"/>
    </source>
</evidence>
<comment type="caution">
    <text evidence="1">The sequence shown here is derived from an EMBL/GenBank/DDBJ whole genome shotgun (WGS) entry which is preliminary data.</text>
</comment>
<reference evidence="1" key="1">
    <citation type="submission" date="2020-09" db="EMBL/GenBank/DDBJ databases">
        <title>Genome-Enabled Discovery of Anthraquinone Biosynthesis in Senna tora.</title>
        <authorList>
            <person name="Kang S.-H."/>
            <person name="Pandey R.P."/>
            <person name="Lee C.-M."/>
            <person name="Sim J.-S."/>
            <person name="Jeong J.-T."/>
            <person name="Choi B.-S."/>
            <person name="Jung M."/>
            <person name="Ginzburg D."/>
            <person name="Zhao K."/>
            <person name="Won S.Y."/>
            <person name="Oh T.-J."/>
            <person name="Yu Y."/>
            <person name="Kim N.-H."/>
            <person name="Lee O.R."/>
            <person name="Lee T.-H."/>
            <person name="Bashyal P."/>
            <person name="Kim T.-S."/>
            <person name="Lee W.-H."/>
            <person name="Kawkins C."/>
            <person name="Kim C.-K."/>
            <person name="Kim J.S."/>
            <person name="Ahn B.O."/>
            <person name="Rhee S.Y."/>
            <person name="Sohng J.K."/>
        </authorList>
    </citation>
    <scope>NUCLEOTIDE SEQUENCE</scope>
    <source>
        <tissue evidence="1">Leaf</tissue>
    </source>
</reference>
<keyword evidence="2" id="KW-1185">Reference proteome</keyword>